<sequence length="61" mass="7022">MISGCHFLPKKDSFLPFLFLLLALLQIGIVGHCFLLPVSPESRFFYKNPILFKLSEVRLLI</sequence>
<evidence type="ECO:0000313" key="3">
    <source>
        <dbReference type="Proteomes" id="UP000006177"/>
    </source>
</evidence>
<keyword evidence="1" id="KW-1133">Transmembrane helix</keyword>
<dbReference type="Proteomes" id="UP000006177">
    <property type="component" value="Chromosome"/>
</dbReference>
<organism evidence="2 3">
    <name type="scientific">Leptospirillum ferriphilum (strain ML-04)</name>
    <dbReference type="NCBI Taxonomy" id="1048260"/>
    <lineage>
        <taxon>Bacteria</taxon>
        <taxon>Pseudomonadati</taxon>
        <taxon>Nitrospirota</taxon>
        <taxon>Nitrospiria</taxon>
        <taxon>Nitrospirales</taxon>
        <taxon>Nitrospiraceae</taxon>
        <taxon>Leptospirillum</taxon>
    </lineage>
</organism>
<reference evidence="2 3" key="1">
    <citation type="journal article" date="2011" name="J. Microbiol.">
        <title>Complete genome of Leptospirillum ferriphilum ML-04 provides insight into its physiology and environmental adaptation.</title>
        <authorList>
            <person name="Mi S."/>
            <person name="Song J."/>
            <person name="Lin J."/>
            <person name="Che Y."/>
            <person name="Zheng H."/>
            <person name="Lin J."/>
        </authorList>
    </citation>
    <scope>NUCLEOTIDE SEQUENCE [LARGE SCALE GENOMIC DNA]</scope>
    <source>
        <strain evidence="2 3">ML-04</strain>
    </source>
</reference>
<keyword evidence="1" id="KW-0812">Transmembrane</keyword>
<dbReference type="KEGG" id="lfi:LFML04_0661"/>
<evidence type="ECO:0000256" key="1">
    <source>
        <dbReference type="SAM" id="Phobius"/>
    </source>
</evidence>
<dbReference type="HOGENOM" id="CLU_2917006_0_0_0"/>
<dbReference type="AlphaFoldDB" id="J9Z9R6"/>
<accession>J9Z9R6</accession>
<keyword evidence="1" id="KW-0472">Membrane</keyword>
<dbReference type="EMBL" id="CP002919">
    <property type="protein sequence ID" value="AFS52896.1"/>
    <property type="molecule type" value="Genomic_DNA"/>
</dbReference>
<name>J9Z9R6_LEPFM</name>
<dbReference type="PATRIC" id="fig|1048260.3.peg.711"/>
<protein>
    <submittedName>
        <fullName evidence="2">Uncharacterized protein</fullName>
    </submittedName>
</protein>
<gene>
    <name evidence="2" type="ordered locus">LFML04_0661</name>
</gene>
<proteinExistence type="predicted"/>
<feature type="transmembrane region" description="Helical" evidence="1">
    <location>
        <begin position="17"/>
        <end position="38"/>
    </location>
</feature>
<evidence type="ECO:0000313" key="2">
    <source>
        <dbReference type="EMBL" id="AFS52896.1"/>
    </source>
</evidence>